<name>A0A0G8AWQ4_9SYNE</name>
<evidence type="ECO:0000313" key="2">
    <source>
        <dbReference type="EMBL" id="KKZ13310.1"/>
    </source>
</evidence>
<dbReference type="EMBL" id="JYFQ01000091">
    <property type="protein sequence ID" value="KKZ13310.1"/>
    <property type="molecule type" value="Genomic_DNA"/>
</dbReference>
<dbReference type="AlphaFoldDB" id="A0A0G8AWQ4"/>
<gene>
    <name evidence="2" type="ORF">TQ37_04455</name>
</gene>
<keyword evidence="1" id="KW-1133">Transmembrane helix</keyword>
<keyword evidence="1" id="KW-0812">Transmembrane</keyword>
<evidence type="ECO:0000313" key="3">
    <source>
        <dbReference type="Proteomes" id="UP000035037"/>
    </source>
</evidence>
<dbReference type="Proteomes" id="UP000035037">
    <property type="component" value="Unassembled WGS sequence"/>
</dbReference>
<reference evidence="2 3" key="1">
    <citation type="submission" date="2015-02" db="EMBL/GenBank/DDBJ databases">
        <authorList>
            <person name="Slaby B."/>
            <person name="Hentschel U."/>
        </authorList>
    </citation>
    <scope>NUCLEOTIDE SEQUENCE [LARGE SCALE GENOMIC DNA]</scope>
    <source>
        <strain evidence="2">15L</strain>
    </source>
</reference>
<organism evidence="2 3">
    <name type="scientific">Candidatus Synechococcus spongiarum 15L</name>
    <dbReference type="NCBI Taxonomy" id="1608419"/>
    <lineage>
        <taxon>Bacteria</taxon>
        <taxon>Bacillati</taxon>
        <taxon>Cyanobacteriota</taxon>
        <taxon>Cyanophyceae</taxon>
        <taxon>Synechococcales</taxon>
        <taxon>Synechococcaceae</taxon>
        <taxon>Synechococcus</taxon>
    </lineage>
</organism>
<reference evidence="2 3" key="2">
    <citation type="submission" date="2015-05" db="EMBL/GenBank/DDBJ databases">
        <title>Lifestyle Evolution in Cyanobacterial Symbionts of Sponges.</title>
        <authorList>
            <person name="Burgsdorf I."/>
            <person name="Slaby B.M."/>
            <person name="Handley K.M."/>
            <person name="Haber M."/>
            <person name="Blom J."/>
            <person name="Marshall C.W."/>
            <person name="Gilbert J.A."/>
            <person name="Hentschel U."/>
            <person name="Steindler L."/>
        </authorList>
    </citation>
    <scope>NUCLEOTIDE SEQUENCE [LARGE SCALE GENOMIC DNA]</scope>
    <source>
        <strain evidence="2">15L</strain>
    </source>
</reference>
<accession>A0A0G8AWQ4</accession>
<feature type="transmembrane region" description="Helical" evidence="1">
    <location>
        <begin position="61"/>
        <end position="79"/>
    </location>
</feature>
<protein>
    <submittedName>
        <fullName evidence="2">Uncharacterized protein</fullName>
    </submittedName>
</protein>
<proteinExistence type="predicted"/>
<comment type="caution">
    <text evidence="2">The sequence shown here is derived from an EMBL/GenBank/DDBJ whole genome shotgun (WGS) entry which is preliminary data.</text>
</comment>
<keyword evidence="1" id="KW-0472">Membrane</keyword>
<feature type="non-terminal residue" evidence="2">
    <location>
        <position position="140"/>
    </location>
</feature>
<sequence length="140" mass="15403">MLVHGKAMGAILNLSGTRVEQAGQQGLGLGPVRKSGRDGGEDRISIGCSAVCFRWWYDFKVFLFSPMLYLLMQQFIIIFPSPAKSTIITRRPNRSVRRSLLALPLVLLAACGDGGGGGGAVMAINRRWPVFQFPCHRHLF</sequence>
<feature type="transmembrane region" description="Helical" evidence="1">
    <location>
        <begin position="100"/>
        <end position="124"/>
    </location>
</feature>
<evidence type="ECO:0000256" key="1">
    <source>
        <dbReference type="SAM" id="Phobius"/>
    </source>
</evidence>